<feature type="domain" description="Integrase catalytic" evidence="2">
    <location>
        <begin position="1"/>
        <end position="106"/>
    </location>
</feature>
<reference evidence="3" key="1">
    <citation type="submission" date="2021-03" db="EMBL/GenBank/DDBJ databases">
        <title>Draft genome sequence of rust myrtle Austropuccinia psidii MF-1, a brazilian biotype.</title>
        <authorList>
            <person name="Quecine M.C."/>
            <person name="Pachon D.M.R."/>
            <person name="Bonatelli M.L."/>
            <person name="Correr F.H."/>
            <person name="Franceschini L.M."/>
            <person name="Leite T.F."/>
            <person name="Margarido G.R.A."/>
            <person name="Almeida C.A."/>
            <person name="Ferrarezi J.A."/>
            <person name="Labate C.A."/>
        </authorList>
    </citation>
    <scope>NUCLEOTIDE SEQUENCE</scope>
    <source>
        <strain evidence="3">MF-1</strain>
    </source>
</reference>
<dbReference type="EMBL" id="AVOT02031155">
    <property type="protein sequence ID" value="MBW0524594.1"/>
    <property type="molecule type" value="Genomic_DNA"/>
</dbReference>
<dbReference type="PANTHER" id="PTHR37984">
    <property type="entry name" value="PROTEIN CBG26694"/>
    <property type="match status" value="1"/>
</dbReference>
<dbReference type="Proteomes" id="UP000765509">
    <property type="component" value="Unassembled WGS sequence"/>
</dbReference>
<dbReference type="GO" id="GO:0005634">
    <property type="term" value="C:nucleus"/>
    <property type="evidence" value="ECO:0007669"/>
    <property type="project" value="UniProtKB-ARBA"/>
</dbReference>
<gene>
    <name evidence="3" type="ORF">O181_064309</name>
</gene>
<comment type="caution">
    <text evidence="3">The sequence shown here is derived from an EMBL/GenBank/DDBJ whole genome shotgun (WGS) entry which is preliminary data.</text>
</comment>
<dbReference type="InterPro" id="IPR050951">
    <property type="entry name" value="Retrovirus_Pol_polyprotein"/>
</dbReference>
<dbReference type="SUPFAM" id="SSF53098">
    <property type="entry name" value="Ribonuclease H-like"/>
    <property type="match status" value="1"/>
</dbReference>
<proteinExistence type="predicted"/>
<evidence type="ECO:0000313" key="3">
    <source>
        <dbReference type="EMBL" id="MBW0524594.1"/>
    </source>
</evidence>
<dbReference type="InterPro" id="IPR001584">
    <property type="entry name" value="Integrase_cat-core"/>
</dbReference>
<evidence type="ECO:0000313" key="4">
    <source>
        <dbReference type="Proteomes" id="UP000765509"/>
    </source>
</evidence>
<dbReference type="PROSITE" id="PS50994">
    <property type="entry name" value="INTEGRASE"/>
    <property type="match status" value="1"/>
</dbReference>
<dbReference type="PANTHER" id="PTHR37984:SF5">
    <property type="entry name" value="PROTEIN NYNRIN-LIKE"/>
    <property type="match status" value="1"/>
</dbReference>
<name>A0A9Q3ENU0_9BASI</name>
<protein>
    <recommendedName>
        <fullName evidence="2">Integrase catalytic domain-containing protein</fullName>
    </recommendedName>
</protein>
<sequence length="106" mass="12535">MDWVKALPLGGDKSLNSFLELVDRCRKTQMLLPCHKDDTSMDTAIMIWNRVISHTELFQNFISDRDAKFTSELWKNLYNLFERKLSFLTTYHPPTNGFTERIIQHL</sequence>
<dbReference type="GO" id="GO:0015074">
    <property type="term" value="P:DNA integration"/>
    <property type="evidence" value="ECO:0007669"/>
    <property type="project" value="InterPro"/>
</dbReference>
<dbReference type="Gene3D" id="3.30.420.10">
    <property type="entry name" value="Ribonuclease H-like superfamily/Ribonuclease H"/>
    <property type="match status" value="1"/>
</dbReference>
<keyword evidence="1" id="KW-0694">RNA-binding</keyword>
<accession>A0A9Q3ENU0</accession>
<evidence type="ECO:0000256" key="1">
    <source>
        <dbReference type="ARBA" id="ARBA00022884"/>
    </source>
</evidence>
<dbReference type="InterPro" id="IPR012337">
    <property type="entry name" value="RNaseH-like_sf"/>
</dbReference>
<dbReference type="InterPro" id="IPR036397">
    <property type="entry name" value="RNaseH_sf"/>
</dbReference>
<keyword evidence="4" id="KW-1185">Reference proteome</keyword>
<dbReference type="AlphaFoldDB" id="A0A9Q3ENU0"/>
<dbReference type="GO" id="GO:0003723">
    <property type="term" value="F:RNA binding"/>
    <property type="evidence" value="ECO:0007669"/>
    <property type="project" value="UniProtKB-KW"/>
</dbReference>
<organism evidence="3 4">
    <name type="scientific">Austropuccinia psidii MF-1</name>
    <dbReference type="NCBI Taxonomy" id="1389203"/>
    <lineage>
        <taxon>Eukaryota</taxon>
        <taxon>Fungi</taxon>
        <taxon>Dikarya</taxon>
        <taxon>Basidiomycota</taxon>
        <taxon>Pucciniomycotina</taxon>
        <taxon>Pucciniomycetes</taxon>
        <taxon>Pucciniales</taxon>
        <taxon>Sphaerophragmiaceae</taxon>
        <taxon>Austropuccinia</taxon>
    </lineage>
</organism>
<evidence type="ECO:0000259" key="2">
    <source>
        <dbReference type="PROSITE" id="PS50994"/>
    </source>
</evidence>